<proteinExistence type="predicted"/>
<feature type="region of interest" description="Disordered" evidence="1">
    <location>
        <begin position="104"/>
        <end position="153"/>
    </location>
</feature>
<dbReference type="EMBL" id="BMAV01024643">
    <property type="protein sequence ID" value="GFS34860.1"/>
    <property type="molecule type" value="Genomic_DNA"/>
</dbReference>
<accession>A0A8X6I7Z8</accession>
<dbReference type="Proteomes" id="UP000886998">
    <property type="component" value="Unassembled WGS sequence"/>
</dbReference>
<keyword evidence="3" id="KW-1185">Reference proteome</keyword>
<feature type="compositionally biased region" description="Polar residues" evidence="1">
    <location>
        <begin position="391"/>
        <end position="402"/>
    </location>
</feature>
<feature type="compositionally biased region" description="Polar residues" evidence="1">
    <location>
        <begin position="410"/>
        <end position="443"/>
    </location>
</feature>
<feature type="region of interest" description="Disordered" evidence="1">
    <location>
        <begin position="176"/>
        <end position="212"/>
    </location>
</feature>
<dbReference type="OrthoDB" id="6467440at2759"/>
<protein>
    <submittedName>
        <fullName evidence="2">Uncharacterized protein</fullName>
    </submittedName>
</protein>
<feature type="compositionally biased region" description="Low complexity" evidence="1">
    <location>
        <begin position="185"/>
        <end position="201"/>
    </location>
</feature>
<feature type="compositionally biased region" description="Basic and acidic residues" evidence="1">
    <location>
        <begin position="294"/>
        <end position="308"/>
    </location>
</feature>
<feature type="region of interest" description="Disordered" evidence="1">
    <location>
        <begin position="1"/>
        <end position="27"/>
    </location>
</feature>
<evidence type="ECO:0000313" key="3">
    <source>
        <dbReference type="Proteomes" id="UP000886998"/>
    </source>
</evidence>
<gene>
    <name evidence="2" type="ORF">TNIN_388521</name>
</gene>
<organism evidence="2 3">
    <name type="scientific">Trichonephila inaurata madagascariensis</name>
    <dbReference type="NCBI Taxonomy" id="2747483"/>
    <lineage>
        <taxon>Eukaryota</taxon>
        <taxon>Metazoa</taxon>
        <taxon>Ecdysozoa</taxon>
        <taxon>Arthropoda</taxon>
        <taxon>Chelicerata</taxon>
        <taxon>Arachnida</taxon>
        <taxon>Araneae</taxon>
        <taxon>Araneomorphae</taxon>
        <taxon>Entelegynae</taxon>
        <taxon>Araneoidea</taxon>
        <taxon>Nephilidae</taxon>
        <taxon>Trichonephila</taxon>
        <taxon>Trichonephila inaurata</taxon>
    </lineage>
</organism>
<name>A0A8X6I7Z8_9ARAC</name>
<evidence type="ECO:0000256" key="1">
    <source>
        <dbReference type="SAM" id="MobiDB-lite"/>
    </source>
</evidence>
<feature type="compositionally biased region" description="Polar residues" evidence="1">
    <location>
        <begin position="104"/>
        <end position="115"/>
    </location>
</feature>
<comment type="caution">
    <text evidence="2">The sequence shown here is derived from an EMBL/GenBank/DDBJ whole genome shotgun (WGS) entry which is preliminary data.</text>
</comment>
<feature type="compositionally biased region" description="Pro residues" evidence="1">
    <location>
        <begin position="371"/>
        <end position="387"/>
    </location>
</feature>
<dbReference type="AlphaFoldDB" id="A0A8X6I7Z8"/>
<feature type="compositionally biased region" description="Polar residues" evidence="1">
    <location>
        <begin position="136"/>
        <end position="153"/>
    </location>
</feature>
<sequence length="494" mass="56201">MDLTSDQTNIMELSLPSSTDSTRPGTPTVTNCERLKDIQKDIEKFGIVVENIKSTIKTLLFTGVVDDNDPTLMDQNRRLDEYQRLQKLAVSEFTSQPYCDTPGCTTHHTPGNSPTKNKKFETSKTSAIKRKDNEEGYTSPSNRQIAKNRRTSSQAELNFKIDLRNKFQNLKIDQIAGSSSSTNGTTHANTTQSNSSQNKNQADTNTTKKYLPPPVFLKITDNYRKQIKTLNDRLPALRSKMTGEYFKLYTDTDDQHHELNKILEELKYEFYSITPKKDRPIKTMAPPDQPLDLSRQRPSNEEVYRPVEPEYSPTSDSESEDLPNLYSPEPETEERPPSTQRRPVPSFVAPKCKWHPKRPSPFPKRERQEPSPSPRNSPVPRNPPVPPNSSQTRNSPVPRNSSQPPPVPRKSSQPRNSPVLRNSSEPQNSPVPQNSSEPQNTPTALRISAPMVLRPDFPSINMIKTYYDSNFVQHIPQPNYNMGVPKIYNVPFRE</sequence>
<feature type="region of interest" description="Disordered" evidence="1">
    <location>
        <begin position="278"/>
        <end position="449"/>
    </location>
</feature>
<reference evidence="2" key="1">
    <citation type="submission" date="2020-08" db="EMBL/GenBank/DDBJ databases">
        <title>Multicomponent nature underlies the extraordinary mechanical properties of spider dragline silk.</title>
        <authorList>
            <person name="Kono N."/>
            <person name="Nakamura H."/>
            <person name="Mori M."/>
            <person name="Yoshida Y."/>
            <person name="Ohtoshi R."/>
            <person name="Malay A.D."/>
            <person name="Moran D.A.P."/>
            <person name="Tomita M."/>
            <person name="Numata K."/>
            <person name="Arakawa K."/>
        </authorList>
    </citation>
    <scope>NUCLEOTIDE SEQUENCE</scope>
</reference>
<evidence type="ECO:0000313" key="2">
    <source>
        <dbReference type="EMBL" id="GFS34860.1"/>
    </source>
</evidence>